<dbReference type="SUPFAM" id="SSF55120">
    <property type="entry name" value="Pseudouridine synthase"/>
    <property type="match status" value="1"/>
</dbReference>
<dbReference type="EMBL" id="DXHV01000073">
    <property type="protein sequence ID" value="HIW01196.1"/>
    <property type="molecule type" value="Genomic_DNA"/>
</dbReference>
<evidence type="ECO:0000256" key="1">
    <source>
        <dbReference type="ARBA" id="ARBA00000385"/>
    </source>
</evidence>
<reference evidence="7" key="1">
    <citation type="journal article" date="2021" name="PeerJ">
        <title>Extensive microbial diversity within the chicken gut microbiome revealed by metagenomics and culture.</title>
        <authorList>
            <person name="Gilroy R."/>
            <person name="Ravi A."/>
            <person name="Getino M."/>
            <person name="Pursley I."/>
            <person name="Horton D.L."/>
            <person name="Alikhan N.F."/>
            <person name="Baker D."/>
            <person name="Gharbi K."/>
            <person name="Hall N."/>
            <person name="Watson M."/>
            <person name="Adriaenssens E.M."/>
            <person name="Foster-Nyarko E."/>
            <person name="Jarju S."/>
            <person name="Secka A."/>
            <person name="Antonio M."/>
            <person name="Oren A."/>
            <person name="Chaudhuri R.R."/>
            <person name="La Ragione R."/>
            <person name="Hildebrand F."/>
            <person name="Pallen M.J."/>
        </authorList>
    </citation>
    <scope>NUCLEOTIDE SEQUENCE</scope>
    <source>
        <strain evidence="7">ChiHecec2B26-446</strain>
    </source>
</reference>
<comment type="function">
    <text evidence="5">Responsible for synthesis of pseudouridine from uracil-55 in the psi GC loop of transfer RNAs.</text>
</comment>
<dbReference type="GO" id="GO:0003723">
    <property type="term" value="F:RNA binding"/>
    <property type="evidence" value="ECO:0007669"/>
    <property type="project" value="InterPro"/>
</dbReference>
<dbReference type="HAMAP" id="MF_01080">
    <property type="entry name" value="TruB_bact"/>
    <property type="match status" value="1"/>
</dbReference>
<evidence type="ECO:0000256" key="5">
    <source>
        <dbReference type="HAMAP-Rule" id="MF_01080"/>
    </source>
</evidence>
<organism evidence="7 8">
    <name type="scientific">Candidatus Desulfovibrio intestinipullorum</name>
    <dbReference type="NCBI Taxonomy" id="2838536"/>
    <lineage>
        <taxon>Bacteria</taxon>
        <taxon>Pseudomonadati</taxon>
        <taxon>Thermodesulfobacteriota</taxon>
        <taxon>Desulfovibrionia</taxon>
        <taxon>Desulfovibrionales</taxon>
        <taxon>Desulfovibrionaceae</taxon>
        <taxon>Desulfovibrio</taxon>
    </lineage>
</organism>
<dbReference type="NCBIfam" id="TIGR00431">
    <property type="entry name" value="TruB"/>
    <property type="match status" value="1"/>
</dbReference>
<dbReference type="InterPro" id="IPR020103">
    <property type="entry name" value="PsdUridine_synth_cat_dom_sf"/>
</dbReference>
<comment type="catalytic activity">
    <reaction evidence="1 5">
        <text>uridine(55) in tRNA = pseudouridine(55) in tRNA</text>
        <dbReference type="Rhea" id="RHEA:42532"/>
        <dbReference type="Rhea" id="RHEA-COMP:10101"/>
        <dbReference type="Rhea" id="RHEA-COMP:10102"/>
        <dbReference type="ChEBI" id="CHEBI:65314"/>
        <dbReference type="ChEBI" id="CHEBI:65315"/>
        <dbReference type="EC" id="5.4.99.25"/>
    </reaction>
</comment>
<evidence type="ECO:0000256" key="3">
    <source>
        <dbReference type="ARBA" id="ARBA00022694"/>
    </source>
</evidence>
<dbReference type="EC" id="5.4.99.25" evidence="5"/>
<dbReference type="AlphaFoldDB" id="A0A9D1PY44"/>
<dbReference type="InterPro" id="IPR002501">
    <property type="entry name" value="PsdUridine_synth_N"/>
</dbReference>
<evidence type="ECO:0000259" key="6">
    <source>
        <dbReference type="Pfam" id="PF01509"/>
    </source>
</evidence>
<comment type="caution">
    <text evidence="7">The sequence shown here is derived from an EMBL/GenBank/DDBJ whole genome shotgun (WGS) entry which is preliminary data.</text>
</comment>
<protein>
    <recommendedName>
        <fullName evidence="5">tRNA pseudouridine synthase B</fullName>
        <ecNumber evidence="5">5.4.99.25</ecNumber>
    </recommendedName>
    <alternativeName>
        <fullName evidence="5">tRNA pseudouridine(55) synthase</fullName>
        <shortName evidence="5">Psi55 synthase</shortName>
    </alternativeName>
    <alternativeName>
        <fullName evidence="5">tRNA pseudouridylate synthase</fullName>
    </alternativeName>
    <alternativeName>
        <fullName evidence="5">tRNA-uridine isomerase</fullName>
    </alternativeName>
</protein>
<dbReference type="CDD" id="cd02573">
    <property type="entry name" value="PseudoU_synth_EcTruB"/>
    <property type="match status" value="1"/>
</dbReference>
<reference evidence="7" key="2">
    <citation type="submission" date="2021-04" db="EMBL/GenBank/DDBJ databases">
        <authorList>
            <person name="Gilroy R."/>
        </authorList>
    </citation>
    <scope>NUCLEOTIDE SEQUENCE</scope>
    <source>
        <strain evidence="7">ChiHecec2B26-446</strain>
    </source>
</reference>
<proteinExistence type="inferred from homology"/>
<dbReference type="PANTHER" id="PTHR13767:SF2">
    <property type="entry name" value="PSEUDOURIDYLATE SYNTHASE TRUB1"/>
    <property type="match status" value="1"/>
</dbReference>
<keyword evidence="3 5" id="KW-0819">tRNA processing</keyword>
<dbReference type="Proteomes" id="UP000886752">
    <property type="component" value="Unassembled WGS sequence"/>
</dbReference>
<evidence type="ECO:0000256" key="2">
    <source>
        <dbReference type="ARBA" id="ARBA00005642"/>
    </source>
</evidence>
<evidence type="ECO:0000256" key="4">
    <source>
        <dbReference type="ARBA" id="ARBA00023235"/>
    </source>
</evidence>
<comment type="similarity">
    <text evidence="2 5">Belongs to the pseudouridine synthase TruB family. Type 1 subfamily.</text>
</comment>
<evidence type="ECO:0000313" key="7">
    <source>
        <dbReference type="EMBL" id="HIW01196.1"/>
    </source>
</evidence>
<dbReference type="PANTHER" id="PTHR13767">
    <property type="entry name" value="TRNA-PSEUDOURIDINE SYNTHASE"/>
    <property type="match status" value="1"/>
</dbReference>
<dbReference type="Gene3D" id="3.30.2350.10">
    <property type="entry name" value="Pseudouridine synthase"/>
    <property type="match status" value="1"/>
</dbReference>
<dbReference type="GO" id="GO:0160148">
    <property type="term" value="F:tRNA pseudouridine(55) synthase activity"/>
    <property type="evidence" value="ECO:0007669"/>
    <property type="project" value="UniProtKB-EC"/>
</dbReference>
<accession>A0A9D1PY44</accession>
<dbReference type="GO" id="GO:1990481">
    <property type="term" value="P:mRNA pseudouridine synthesis"/>
    <property type="evidence" value="ECO:0007669"/>
    <property type="project" value="TreeGrafter"/>
</dbReference>
<sequence>MIFSETTTTVAQQHGVLVLNKPSGPTSNRCLTAIKRLGQKKIGHAGTLDPMADGVLLLLLGQATKLSGFLLQSGCKIYDATVLLGRETSTWDAEGEIVQERPWEHVTASMVSEVLNSWQGDLEQIVPPYSAAKSNGQPLYRLARAGKDVPVKIKTVHIFQTEILSLDLPVVRFRVTCSSGTYIRSLAHSLGMRLLCGATLTKLTREYSHPFALSQAADLDELIRNPQSLPEQVHSIEEALPDWPVVSVNSETARRIRNGMPIACPADLTGAEQVLLKSDREILALARVSMDTTQGRMRPVLTVARGLWS</sequence>
<evidence type="ECO:0000313" key="8">
    <source>
        <dbReference type="Proteomes" id="UP000886752"/>
    </source>
</evidence>
<keyword evidence="4 5" id="KW-0413">Isomerase</keyword>
<feature type="active site" description="Nucleophile" evidence="5">
    <location>
        <position position="49"/>
    </location>
</feature>
<feature type="domain" description="Pseudouridine synthase II N-terminal" evidence="6">
    <location>
        <begin position="36"/>
        <end position="183"/>
    </location>
</feature>
<dbReference type="GO" id="GO:0031119">
    <property type="term" value="P:tRNA pseudouridine synthesis"/>
    <property type="evidence" value="ECO:0007669"/>
    <property type="project" value="UniProtKB-UniRule"/>
</dbReference>
<name>A0A9D1PY44_9BACT</name>
<dbReference type="InterPro" id="IPR014780">
    <property type="entry name" value="tRNA_psdUridine_synth_TruB"/>
</dbReference>
<dbReference type="Pfam" id="PF01509">
    <property type="entry name" value="TruB_N"/>
    <property type="match status" value="1"/>
</dbReference>
<gene>
    <name evidence="5 7" type="primary">truB</name>
    <name evidence="7" type="ORF">H9894_08415</name>
</gene>